<evidence type="ECO:0000256" key="2">
    <source>
        <dbReference type="ARBA" id="ARBA00023125"/>
    </source>
</evidence>
<keyword evidence="3" id="KW-0804">Transcription</keyword>
<dbReference type="PANTHER" id="PTHR46796:SF13">
    <property type="entry name" value="HTH-TYPE TRANSCRIPTIONAL ACTIVATOR RHAS"/>
    <property type="match status" value="1"/>
</dbReference>
<dbReference type="EMBL" id="QLMJ01000029">
    <property type="protein sequence ID" value="RAK26080.1"/>
    <property type="molecule type" value="Genomic_DNA"/>
</dbReference>
<keyword evidence="2 5" id="KW-0238">DNA-binding</keyword>
<sequence length="303" mass="32706">MDILQDHLVRARATGGVFARSVAAPPWGLRMPGEIQLAVHAVTRGHAWIWADDGTDPIELAPGDLALVKGGADHIIAHQPGADALTHDEFAIMHPADTEPVDPDSSVFLCGAYRFPGDIGRRLVEALPQLLPIKASEDDPVQGVVALIAREMVNDSPGKQTVLDRLLDILVIYGLRTGLTQSTSPPPWLRATSDPRLAAALHAIHSSPATAWTVDGLAELSTMSRASFARIFRATVGQSPMQYLSDWRMALARDYLRSGTMPLAHVAAEVGFSSVYAFGAAFRRHHNEAPGRWRQQTATPITG</sequence>
<proteinExistence type="predicted"/>
<dbReference type="InterPro" id="IPR018060">
    <property type="entry name" value="HTH_AraC"/>
</dbReference>
<keyword evidence="6" id="KW-1185">Reference proteome</keyword>
<feature type="domain" description="HTH araC/xylS-type" evidence="4">
    <location>
        <begin position="198"/>
        <end position="296"/>
    </location>
</feature>
<dbReference type="PROSITE" id="PS01124">
    <property type="entry name" value="HTH_ARAC_FAMILY_2"/>
    <property type="match status" value="1"/>
</dbReference>
<dbReference type="Pfam" id="PF12852">
    <property type="entry name" value="Cupin_6"/>
    <property type="match status" value="1"/>
</dbReference>
<evidence type="ECO:0000259" key="4">
    <source>
        <dbReference type="PROSITE" id="PS01124"/>
    </source>
</evidence>
<dbReference type="OrthoDB" id="241790at2"/>
<evidence type="ECO:0000256" key="1">
    <source>
        <dbReference type="ARBA" id="ARBA00023015"/>
    </source>
</evidence>
<dbReference type="Pfam" id="PF12833">
    <property type="entry name" value="HTH_18"/>
    <property type="match status" value="1"/>
</dbReference>
<dbReference type="PANTHER" id="PTHR46796">
    <property type="entry name" value="HTH-TYPE TRANSCRIPTIONAL ACTIVATOR RHAS-RELATED"/>
    <property type="match status" value="1"/>
</dbReference>
<name>A0A327YXN3_9ACTN</name>
<dbReference type="Gene3D" id="1.10.10.60">
    <property type="entry name" value="Homeodomain-like"/>
    <property type="match status" value="2"/>
</dbReference>
<dbReference type="InterPro" id="IPR009057">
    <property type="entry name" value="Homeodomain-like_sf"/>
</dbReference>
<accession>A0A327YXN3</accession>
<comment type="caution">
    <text evidence="5">The sequence shown here is derived from an EMBL/GenBank/DDBJ whole genome shotgun (WGS) entry which is preliminary data.</text>
</comment>
<dbReference type="SUPFAM" id="SSF46689">
    <property type="entry name" value="Homeodomain-like"/>
    <property type="match status" value="2"/>
</dbReference>
<dbReference type="GO" id="GO:0003700">
    <property type="term" value="F:DNA-binding transcription factor activity"/>
    <property type="evidence" value="ECO:0007669"/>
    <property type="project" value="InterPro"/>
</dbReference>
<keyword evidence="1" id="KW-0805">Transcription regulation</keyword>
<gene>
    <name evidence="5" type="ORF">B0I29_129116</name>
</gene>
<organism evidence="5 6">
    <name type="scientific">Actinoplanes lutulentus</name>
    <dbReference type="NCBI Taxonomy" id="1287878"/>
    <lineage>
        <taxon>Bacteria</taxon>
        <taxon>Bacillati</taxon>
        <taxon>Actinomycetota</taxon>
        <taxon>Actinomycetes</taxon>
        <taxon>Micromonosporales</taxon>
        <taxon>Micromonosporaceae</taxon>
        <taxon>Actinoplanes</taxon>
    </lineage>
</organism>
<reference evidence="5 6" key="1">
    <citation type="submission" date="2018-06" db="EMBL/GenBank/DDBJ databases">
        <title>Genomic Encyclopedia of Type Strains, Phase III (KMG-III): the genomes of soil and plant-associated and newly described type strains.</title>
        <authorList>
            <person name="Whitman W."/>
        </authorList>
    </citation>
    <scope>NUCLEOTIDE SEQUENCE [LARGE SCALE GENOMIC DNA]</scope>
    <source>
        <strain evidence="5 6">CGMCC 4.7090</strain>
    </source>
</reference>
<dbReference type="RefSeq" id="WP_111654912.1">
    <property type="nucleotide sequence ID" value="NZ_JACHWI010000002.1"/>
</dbReference>
<dbReference type="SMART" id="SM00342">
    <property type="entry name" value="HTH_ARAC"/>
    <property type="match status" value="1"/>
</dbReference>
<dbReference type="InterPro" id="IPR032783">
    <property type="entry name" value="AraC_lig"/>
</dbReference>
<evidence type="ECO:0000313" key="6">
    <source>
        <dbReference type="Proteomes" id="UP000249341"/>
    </source>
</evidence>
<dbReference type="Proteomes" id="UP000249341">
    <property type="component" value="Unassembled WGS sequence"/>
</dbReference>
<dbReference type="GO" id="GO:0043565">
    <property type="term" value="F:sequence-specific DNA binding"/>
    <property type="evidence" value="ECO:0007669"/>
    <property type="project" value="InterPro"/>
</dbReference>
<dbReference type="AlphaFoldDB" id="A0A327YXN3"/>
<evidence type="ECO:0000313" key="5">
    <source>
        <dbReference type="EMBL" id="RAK26080.1"/>
    </source>
</evidence>
<dbReference type="InterPro" id="IPR050204">
    <property type="entry name" value="AraC_XylS_family_regulators"/>
</dbReference>
<evidence type="ECO:0000256" key="3">
    <source>
        <dbReference type="ARBA" id="ARBA00023163"/>
    </source>
</evidence>
<protein>
    <submittedName>
        <fullName evidence="5">AraC-like DNA-binding protein</fullName>
    </submittedName>
</protein>